<evidence type="ECO:0000313" key="7">
    <source>
        <dbReference type="EMBL" id="CAA3020419.1"/>
    </source>
</evidence>
<dbReference type="CDD" id="cd00028">
    <property type="entry name" value="B_lectin"/>
    <property type="match status" value="1"/>
</dbReference>
<sequence>MVMKNARCCMFCVLFFLCFSIHLNLSEGDDSITANQSLSGSLNQTIVSAGQTFELGFFTRGNFSRYYVGIWYKNVIQQAIVWVANREKPISDINSAELKILDGNLVLVVKSQDPIWSTNVSSTNSNSLVATLNDDGNLVLRDGSEPRSSEGFWQSFDHPADTLLPGAKIAYDKRTKAKQLLISWKNSEDPAPGLFSLELDPNGSQYQYIIKWNRTRQYWTSGAWNGHNFSLVPEMTRNSIFNFSYVDNINEAYLTYSLYNPESISKLVINVSGQIKLTSWWQGAEDWNSAWSQPRLQCEVYGYCGAFGTCNQNSSPYCSCLRGFKPKFENDWNLRDYSGGCVREIVLPQCGNGSTSTGKKDKFLQNPQVSLPVNSQTVIAGSAGE</sequence>
<dbReference type="PANTHER" id="PTHR32444:SF247">
    <property type="entry name" value="OS01G0958200 PROTEIN"/>
    <property type="match status" value="1"/>
</dbReference>
<name>A0A8S0UT24_OLEEU</name>
<dbReference type="InterPro" id="IPR035446">
    <property type="entry name" value="SLSG/EP1"/>
</dbReference>
<dbReference type="Gramene" id="OE9A120394T1">
    <property type="protein sequence ID" value="OE9A120394C1"/>
    <property type="gene ID" value="OE9A120394"/>
</dbReference>
<dbReference type="Pfam" id="PF00954">
    <property type="entry name" value="S_locus_glycop"/>
    <property type="match status" value="1"/>
</dbReference>
<keyword evidence="4" id="KW-0325">Glycoprotein</keyword>
<dbReference type="GO" id="GO:0048544">
    <property type="term" value="P:recognition of pollen"/>
    <property type="evidence" value="ECO:0007669"/>
    <property type="project" value="InterPro"/>
</dbReference>
<organism evidence="7 8">
    <name type="scientific">Olea europaea subsp. europaea</name>
    <dbReference type="NCBI Taxonomy" id="158383"/>
    <lineage>
        <taxon>Eukaryota</taxon>
        <taxon>Viridiplantae</taxon>
        <taxon>Streptophyta</taxon>
        <taxon>Embryophyta</taxon>
        <taxon>Tracheophyta</taxon>
        <taxon>Spermatophyta</taxon>
        <taxon>Magnoliopsida</taxon>
        <taxon>eudicotyledons</taxon>
        <taxon>Gunneridae</taxon>
        <taxon>Pentapetalae</taxon>
        <taxon>asterids</taxon>
        <taxon>lamiids</taxon>
        <taxon>Lamiales</taxon>
        <taxon>Oleaceae</taxon>
        <taxon>Oleeae</taxon>
        <taxon>Olea</taxon>
    </lineage>
</organism>
<dbReference type="PROSITE" id="PS50927">
    <property type="entry name" value="BULB_LECTIN"/>
    <property type="match status" value="1"/>
</dbReference>
<evidence type="ECO:0000256" key="1">
    <source>
        <dbReference type="ARBA" id="ARBA00003061"/>
    </source>
</evidence>
<keyword evidence="2 5" id="KW-0732">Signal</keyword>
<dbReference type="OrthoDB" id="4062651at2759"/>
<gene>
    <name evidence="7" type="ORF">OLEA9_A120394</name>
</gene>
<dbReference type="GO" id="GO:0016301">
    <property type="term" value="F:kinase activity"/>
    <property type="evidence" value="ECO:0007669"/>
    <property type="project" value="UniProtKB-KW"/>
</dbReference>
<dbReference type="SUPFAM" id="SSF51110">
    <property type="entry name" value="alpha-D-mannose-specific plant lectins"/>
    <property type="match status" value="1"/>
</dbReference>
<dbReference type="AlphaFoldDB" id="A0A8S0UT24"/>
<dbReference type="SMART" id="SM00108">
    <property type="entry name" value="B_lectin"/>
    <property type="match status" value="1"/>
</dbReference>
<dbReference type="EMBL" id="CACTIH010009038">
    <property type="protein sequence ID" value="CAA3020419.1"/>
    <property type="molecule type" value="Genomic_DNA"/>
</dbReference>
<evidence type="ECO:0000313" key="8">
    <source>
        <dbReference type="Proteomes" id="UP000594638"/>
    </source>
</evidence>
<dbReference type="InterPro" id="IPR000858">
    <property type="entry name" value="S_locus_glycoprot_dom"/>
</dbReference>
<feature type="chain" id="PRO_5035819345" evidence="5">
    <location>
        <begin position="29"/>
        <end position="385"/>
    </location>
</feature>
<feature type="signal peptide" evidence="5">
    <location>
        <begin position="1"/>
        <end position="28"/>
    </location>
</feature>
<evidence type="ECO:0000256" key="4">
    <source>
        <dbReference type="ARBA" id="ARBA00023180"/>
    </source>
</evidence>
<comment type="caution">
    <text evidence="7">The sequence shown here is derived from an EMBL/GenBank/DDBJ whole genome shotgun (WGS) entry which is preliminary data.</text>
</comment>
<dbReference type="Gene3D" id="2.90.10.30">
    <property type="match status" value="1"/>
</dbReference>
<keyword evidence="7" id="KW-0808">Transferase</keyword>
<reference evidence="7 8" key="1">
    <citation type="submission" date="2019-12" db="EMBL/GenBank/DDBJ databases">
        <authorList>
            <person name="Alioto T."/>
            <person name="Alioto T."/>
            <person name="Gomez Garrido J."/>
        </authorList>
    </citation>
    <scope>NUCLEOTIDE SEQUENCE [LARGE SCALE GENOMIC DNA]</scope>
</reference>
<comment type="function">
    <text evidence="1">Involved in sporophytic self-incompatibility system (the inability of flowering plants to achieve self-fertilization).</text>
</comment>
<feature type="domain" description="Bulb-type lectin" evidence="6">
    <location>
        <begin position="31"/>
        <end position="153"/>
    </location>
</feature>
<dbReference type="PANTHER" id="PTHR32444">
    <property type="entry name" value="BULB-TYPE LECTIN DOMAIN-CONTAINING PROTEIN"/>
    <property type="match status" value="1"/>
</dbReference>
<keyword evidence="8" id="KW-1185">Reference proteome</keyword>
<accession>A0A8S0UT24</accession>
<protein>
    <submittedName>
        <fullName evidence="7">G-type lectin S-receptor-like serine/threonine-protein kinase At2g19130</fullName>
    </submittedName>
</protein>
<dbReference type="Pfam" id="PF01453">
    <property type="entry name" value="B_lectin"/>
    <property type="match status" value="1"/>
</dbReference>
<evidence type="ECO:0000259" key="6">
    <source>
        <dbReference type="PROSITE" id="PS50927"/>
    </source>
</evidence>
<keyword evidence="3" id="KW-1015">Disulfide bond</keyword>
<proteinExistence type="predicted"/>
<evidence type="ECO:0000256" key="3">
    <source>
        <dbReference type="ARBA" id="ARBA00023157"/>
    </source>
</evidence>
<dbReference type="InterPro" id="IPR001480">
    <property type="entry name" value="Bulb-type_lectin_dom"/>
</dbReference>
<dbReference type="PIRSF" id="PIRSF002686">
    <property type="entry name" value="SLG"/>
    <property type="match status" value="1"/>
</dbReference>
<keyword evidence="7" id="KW-0418">Kinase</keyword>
<dbReference type="Proteomes" id="UP000594638">
    <property type="component" value="Unassembled WGS sequence"/>
</dbReference>
<evidence type="ECO:0000256" key="5">
    <source>
        <dbReference type="SAM" id="SignalP"/>
    </source>
</evidence>
<evidence type="ECO:0000256" key="2">
    <source>
        <dbReference type="ARBA" id="ARBA00022729"/>
    </source>
</evidence>
<dbReference type="InterPro" id="IPR036426">
    <property type="entry name" value="Bulb-type_lectin_dom_sf"/>
</dbReference>